<dbReference type="AlphaFoldDB" id="A0A837NDS3"/>
<dbReference type="Pfam" id="PF13737">
    <property type="entry name" value="DDE_Tnp_1_5"/>
    <property type="match status" value="1"/>
</dbReference>
<dbReference type="RefSeq" id="WP_053954079.1">
    <property type="nucleotide sequence ID" value="NZ_LHSG01000011.1"/>
</dbReference>
<evidence type="ECO:0000313" key="3">
    <source>
        <dbReference type="Proteomes" id="UP000053030"/>
    </source>
</evidence>
<gene>
    <name evidence="2" type="ORF">AFK76_09600</name>
</gene>
<evidence type="ECO:0000259" key="1">
    <source>
        <dbReference type="Pfam" id="PF13737"/>
    </source>
</evidence>
<reference evidence="2 3" key="1">
    <citation type="submission" date="2015-08" db="EMBL/GenBank/DDBJ databases">
        <title>Genome sequencing and assembly of the deep-sea bacterium Idiomarina zobellii.</title>
        <authorList>
            <person name="Mithoefer S.D."/>
            <person name="Rheaume B.A."/>
            <person name="MacLea K.S."/>
        </authorList>
    </citation>
    <scope>NUCLEOTIDE SEQUENCE [LARGE SCALE GENOMIC DNA]</scope>
    <source>
        <strain evidence="2 3">KMM 231</strain>
    </source>
</reference>
<proteinExistence type="predicted"/>
<organism evidence="2 3">
    <name type="scientific">Idiomarina zobellii</name>
    <dbReference type="NCBI Taxonomy" id="86103"/>
    <lineage>
        <taxon>Bacteria</taxon>
        <taxon>Pseudomonadati</taxon>
        <taxon>Pseudomonadota</taxon>
        <taxon>Gammaproteobacteria</taxon>
        <taxon>Alteromonadales</taxon>
        <taxon>Idiomarinaceae</taxon>
        <taxon>Idiomarina</taxon>
    </lineage>
</organism>
<evidence type="ECO:0000313" key="2">
    <source>
        <dbReference type="EMBL" id="KPD23266.1"/>
    </source>
</evidence>
<dbReference type="Proteomes" id="UP000053030">
    <property type="component" value="Unassembled WGS sequence"/>
</dbReference>
<accession>A0A837NDS3</accession>
<feature type="domain" description="Transposase DDE" evidence="1">
    <location>
        <begin position="19"/>
        <end position="64"/>
    </location>
</feature>
<protein>
    <recommendedName>
        <fullName evidence="1">Transposase DDE domain-containing protein</fullName>
    </recommendedName>
</protein>
<name>A0A837NDS3_9GAMM</name>
<comment type="caution">
    <text evidence="2">The sequence shown here is derived from an EMBL/GenBank/DDBJ whole genome shotgun (WGS) entry which is preliminary data.</text>
</comment>
<dbReference type="EMBL" id="LHSG01000011">
    <property type="protein sequence ID" value="KPD23266.1"/>
    <property type="molecule type" value="Genomic_DNA"/>
</dbReference>
<keyword evidence="3" id="KW-1185">Reference proteome</keyword>
<sequence>MSKAKYRVKNWSEYNKALKQRGSVTFWLDEKAIAQWWHDTPNGKRGRDLTYSDQAIVTFMMLQAGLVEQIAELSQLALIRSPNHADTRHRNEQSKIPS</sequence>
<dbReference type="InterPro" id="IPR025668">
    <property type="entry name" value="Tnp_DDE_dom"/>
</dbReference>